<keyword evidence="1" id="KW-1133">Transmembrane helix</keyword>
<comment type="caution">
    <text evidence="3">The sequence shown here is derived from an EMBL/GenBank/DDBJ whole genome shotgun (WGS) entry which is preliminary data.</text>
</comment>
<feature type="signal peptide" evidence="2">
    <location>
        <begin position="1"/>
        <end position="19"/>
    </location>
</feature>
<feature type="transmembrane region" description="Helical" evidence="1">
    <location>
        <begin position="267"/>
        <end position="285"/>
    </location>
</feature>
<evidence type="ECO:0000256" key="1">
    <source>
        <dbReference type="SAM" id="Phobius"/>
    </source>
</evidence>
<dbReference type="AlphaFoldDB" id="A0A9D9HDG5"/>
<feature type="chain" id="PRO_5038758354" evidence="2">
    <location>
        <begin position="20"/>
        <end position="352"/>
    </location>
</feature>
<keyword evidence="2" id="KW-0732">Signal</keyword>
<dbReference type="Gene3D" id="3.40.50.10610">
    <property type="entry name" value="ABC-type transport auxiliary lipoprotein component"/>
    <property type="match status" value="1"/>
</dbReference>
<proteinExistence type="predicted"/>
<evidence type="ECO:0000313" key="3">
    <source>
        <dbReference type="EMBL" id="MBO8447496.1"/>
    </source>
</evidence>
<organism evidence="3 4">
    <name type="scientific">Candidatus Enterocola intestinipullorum</name>
    <dbReference type="NCBI Taxonomy" id="2840783"/>
    <lineage>
        <taxon>Bacteria</taxon>
        <taxon>Pseudomonadati</taxon>
        <taxon>Bacteroidota</taxon>
        <taxon>Bacteroidia</taxon>
        <taxon>Bacteroidales</taxon>
        <taxon>Candidatus Enterocola</taxon>
    </lineage>
</organism>
<dbReference type="EMBL" id="JADIMR010000105">
    <property type="protein sequence ID" value="MBO8447496.1"/>
    <property type="molecule type" value="Genomic_DNA"/>
</dbReference>
<keyword evidence="1" id="KW-0472">Membrane</keyword>
<dbReference type="Proteomes" id="UP000823637">
    <property type="component" value="Unassembled WGS sequence"/>
</dbReference>
<reference evidence="3" key="1">
    <citation type="submission" date="2020-10" db="EMBL/GenBank/DDBJ databases">
        <authorList>
            <person name="Gilroy R."/>
        </authorList>
    </citation>
    <scope>NUCLEOTIDE SEQUENCE</scope>
    <source>
        <strain evidence="3">D3-1215</strain>
    </source>
</reference>
<keyword evidence="1" id="KW-0812">Transmembrane</keyword>
<dbReference type="GO" id="GO:0030288">
    <property type="term" value="C:outer membrane-bounded periplasmic space"/>
    <property type="evidence" value="ECO:0007669"/>
    <property type="project" value="InterPro"/>
</dbReference>
<evidence type="ECO:0000256" key="2">
    <source>
        <dbReference type="SAM" id="SignalP"/>
    </source>
</evidence>
<accession>A0A9D9HDG5</accession>
<feature type="transmembrane region" description="Helical" evidence="1">
    <location>
        <begin position="291"/>
        <end position="311"/>
    </location>
</feature>
<name>A0A9D9HDG5_9BACT</name>
<evidence type="ECO:0000313" key="4">
    <source>
        <dbReference type="Proteomes" id="UP000823637"/>
    </source>
</evidence>
<protein>
    <submittedName>
        <fullName evidence="3">Uncharacterized protein</fullName>
    </submittedName>
</protein>
<gene>
    <name evidence="3" type="ORF">IAC32_07125</name>
</gene>
<dbReference type="Pfam" id="PF03783">
    <property type="entry name" value="CsgG"/>
    <property type="match status" value="1"/>
</dbReference>
<reference evidence="3" key="2">
    <citation type="journal article" date="2021" name="PeerJ">
        <title>Extensive microbial diversity within the chicken gut microbiome revealed by metagenomics and culture.</title>
        <authorList>
            <person name="Gilroy R."/>
            <person name="Ravi A."/>
            <person name="Getino M."/>
            <person name="Pursley I."/>
            <person name="Horton D.L."/>
            <person name="Alikhan N.F."/>
            <person name="Baker D."/>
            <person name="Gharbi K."/>
            <person name="Hall N."/>
            <person name="Watson M."/>
            <person name="Adriaenssens E.M."/>
            <person name="Foster-Nyarko E."/>
            <person name="Jarju S."/>
            <person name="Secka A."/>
            <person name="Antonio M."/>
            <person name="Oren A."/>
            <person name="Chaudhuri R.R."/>
            <person name="La Ragione R."/>
            <person name="Hildebrand F."/>
            <person name="Pallen M.J."/>
        </authorList>
    </citation>
    <scope>NUCLEOTIDE SEQUENCE</scope>
    <source>
        <strain evidence="3">D3-1215</strain>
    </source>
</reference>
<sequence>MKRFYIFLFVFIFTLPAMAAVEKKLKVAVFDPTASGQSIDEGAMIAIREIISSTIVNTGRYDIVERSLLEKVMQEQSFSNSGAVDDSQITEIGKLAGADKIVLTVVSSTGGRCVVSVKMIDVMTANIDRQRVKIFEMSKLLESIEPMTLSLVDAELNTDYSVMAGFVSEDEKVAEAGTEEVVDNKEKAVSKFLDIFNMNKNKAVKDKAETSTLTVEEIVKYSNRKRGRLYMNGDIISADQYKRMCLTLDKSLWEQYRKGTTYRKSGVWLMSIGAGIVFTGMMVMIDDEVIGGSLIGVGSAVTIAGVPLYCIGVNKRRRSVDGFNSAYSRKYAYTATLNLGISDVGVGLALNF</sequence>
<dbReference type="InterPro" id="IPR005534">
    <property type="entry name" value="Curli_assmbl/transp-comp_CsgG"/>
</dbReference>